<accession>A0ABP1DQI1</accession>
<keyword evidence="3" id="KW-1185">Reference proteome</keyword>
<name>A0ABP1DQI1_9APHY</name>
<dbReference type="Proteomes" id="UP001497453">
    <property type="component" value="Chromosome 5"/>
</dbReference>
<evidence type="ECO:0000313" key="2">
    <source>
        <dbReference type="EMBL" id="CAL1710103.1"/>
    </source>
</evidence>
<gene>
    <name evidence="2" type="ORF">GFSPODELE1_LOCUS7652</name>
</gene>
<protein>
    <submittedName>
        <fullName evidence="2">Uncharacterized protein</fullName>
    </submittedName>
</protein>
<evidence type="ECO:0000256" key="1">
    <source>
        <dbReference type="SAM" id="MobiDB-lite"/>
    </source>
</evidence>
<proteinExistence type="predicted"/>
<organism evidence="2 3">
    <name type="scientific">Somion occarium</name>
    <dbReference type="NCBI Taxonomy" id="3059160"/>
    <lineage>
        <taxon>Eukaryota</taxon>
        <taxon>Fungi</taxon>
        <taxon>Dikarya</taxon>
        <taxon>Basidiomycota</taxon>
        <taxon>Agaricomycotina</taxon>
        <taxon>Agaricomycetes</taxon>
        <taxon>Polyporales</taxon>
        <taxon>Cerrenaceae</taxon>
        <taxon>Somion</taxon>
    </lineage>
</organism>
<reference evidence="3" key="1">
    <citation type="submission" date="2024-04" db="EMBL/GenBank/DDBJ databases">
        <authorList>
            <person name="Shaw F."/>
            <person name="Minotto A."/>
        </authorList>
    </citation>
    <scope>NUCLEOTIDE SEQUENCE [LARGE SCALE GENOMIC DNA]</scope>
</reference>
<sequence>MITEPKQQEISSEDRQPGTPTDVVNTTCTSSMDHTPVVDLDVKQDASTLELLNFDILIHILSYQCENWLIHPAMMKTCHTLYTCGIALLLKSHINFGCNNESLLPMFLDFVRYDFSTRASYLRSLTICASHLAGVAKEHVDGFVRVVAAARNLENLTLFTHCYGRVFIDWSEAFPELASSIMPLTRMKRLKTIVAPHSLKMLEGLLSPLTMMELFFQRESSLDPTPLLRISGGSLQTLHLFGARALNGPFTCPHVETLMISDVLSGDIDHLPHFFPNLRKLRLVTGENMWSMVNSCNECLQQSSRPHKWTHLEHLEGSPSALSTAQVSCRVHHLEVSPIMAIHEVESIHQLVSNTTPSSLAIEINVFLSEDSAQAFVLGCIPESASEHLSRLSVSIVFESEHAESRLLEFGKILESMCTLGHRLPPLSHLCIHVSDRRIEADELIEVIEPASMMRELTAAGHPSLREITVYTGERDVPSGWKLDECSGKRSWIPMSVDETLALPVPFASWTRPAIAHY</sequence>
<evidence type="ECO:0000313" key="3">
    <source>
        <dbReference type="Proteomes" id="UP001497453"/>
    </source>
</evidence>
<feature type="region of interest" description="Disordered" evidence="1">
    <location>
        <begin position="1"/>
        <end position="22"/>
    </location>
</feature>
<dbReference type="EMBL" id="OZ037948">
    <property type="protein sequence ID" value="CAL1710103.1"/>
    <property type="molecule type" value="Genomic_DNA"/>
</dbReference>